<dbReference type="EMBL" id="QXEN01000034">
    <property type="protein sequence ID" value="RRF86333.1"/>
    <property type="molecule type" value="Genomic_DNA"/>
</dbReference>
<comment type="caution">
    <text evidence="1">The sequence shown here is derived from an EMBL/GenBank/DDBJ whole genome shotgun (WGS) entry which is preliminary data.</text>
</comment>
<accession>A0A2D3M5U0</accession>
<proteinExistence type="predicted"/>
<dbReference type="Proteomes" id="UP000283868">
    <property type="component" value="Unassembled WGS sequence"/>
</dbReference>
<gene>
    <name evidence="1" type="ORF">D2S45_11935</name>
</gene>
<dbReference type="AlphaFoldDB" id="A0A2D3M5U0"/>
<evidence type="ECO:0000313" key="1">
    <source>
        <dbReference type="EMBL" id="RRF86333.1"/>
    </source>
</evidence>
<protein>
    <submittedName>
        <fullName evidence="1">Uncharacterized protein</fullName>
    </submittedName>
</protein>
<organism evidence="1 2">
    <name type="scientific">Prevotella intermedia</name>
    <dbReference type="NCBI Taxonomy" id="28131"/>
    <lineage>
        <taxon>Bacteria</taxon>
        <taxon>Pseudomonadati</taxon>
        <taxon>Bacteroidota</taxon>
        <taxon>Bacteroidia</taxon>
        <taxon>Bacteroidales</taxon>
        <taxon>Prevotellaceae</taxon>
        <taxon>Prevotella</taxon>
    </lineage>
</organism>
<sequence length="92" mass="9856">MLITKFRSSQGGNRPTDQCLNCFNKIIFKMKLTEDFLSRELQDDEMIVINGGLASPLTGGDWCGVSCNGSDGSACGISCSETVIKSGTSIKK</sequence>
<evidence type="ECO:0000313" key="2">
    <source>
        <dbReference type="Proteomes" id="UP000283868"/>
    </source>
</evidence>
<name>A0A2D3M5U0_PREIN</name>
<reference evidence="1 2" key="1">
    <citation type="submission" date="2018-08" db="EMBL/GenBank/DDBJ databases">
        <title>Comparative analysis of Prevotella intermedia strains.</title>
        <authorList>
            <person name="Moon J.-H."/>
            <person name="Lee J.-H."/>
        </authorList>
    </citation>
    <scope>NUCLEOTIDE SEQUENCE [LARGE SCALE GENOMIC DNA]</scope>
    <source>
        <strain evidence="1 2">ATCC 15033</strain>
    </source>
</reference>
<keyword evidence="2" id="KW-1185">Reference proteome</keyword>